<evidence type="ECO:0000256" key="7">
    <source>
        <dbReference type="ARBA" id="ARBA00022846"/>
    </source>
</evidence>
<evidence type="ECO:0000256" key="6">
    <source>
        <dbReference type="ARBA" id="ARBA00022701"/>
    </source>
</evidence>
<dbReference type="GO" id="GO:0008017">
    <property type="term" value="F:microtubule binding"/>
    <property type="evidence" value="ECO:0007669"/>
    <property type="project" value="InterPro"/>
</dbReference>
<accession>A0A6A4TDH2</accession>
<keyword evidence="8 13" id="KW-0175">Coiled coil</keyword>
<evidence type="ECO:0000256" key="5">
    <source>
        <dbReference type="ARBA" id="ARBA00022490"/>
    </source>
</evidence>
<keyword evidence="5" id="KW-0963">Cytoplasm</keyword>
<feature type="region of interest" description="Disordered" evidence="14">
    <location>
        <begin position="610"/>
        <end position="654"/>
    </location>
</feature>
<dbReference type="GO" id="GO:0005794">
    <property type="term" value="C:Golgi apparatus"/>
    <property type="evidence" value="ECO:0007669"/>
    <property type="project" value="TreeGrafter"/>
</dbReference>
<keyword evidence="7" id="KW-0282">Flagellum</keyword>
<dbReference type="Pfam" id="PF13851">
    <property type="entry name" value="GAS"/>
    <property type="match status" value="2"/>
</dbReference>
<comment type="caution">
    <text evidence="16">The sequence shown here is derived from an EMBL/GenBank/DDBJ whole genome shotgun (WGS) entry which is preliminary data.</text>
</comment>
<dbReference type="InterPro" id="IPR025593">
    <property type="entry name" value="GAS8_dom"/>
</dbReference>
<evidence type="ECO:0000256" key="8">
    <source>
        <dbReference type="ARBA" id="ARBA00023054"/>
    </source>
</evidence>
<comment type="subcellular location">
    <subcellularLocation>
        <location evidence="1">Cell projection</location>
        <location evidence="1">Cilium</location>
        <location evidence="1">Flagellum</location>
    </subcellularLocation>
    <subcellularLocation>
        <location evidence="2">Cytoplasm</location>
        <location evidence="2">Cytoskeleton</location>
    </subcellularLocation>
</comment>
<proteinExistence type="inferred from homology"/>
<dbReference type="GO" id="GO:0031514">
    <property type="term" value="C:motile cilium"/>
    <property type="evidence" value="ECO:0007669"/>
    <property type="project" value="UniProtKB-SubCell"/>
</dbReference>
<evidence type="ECO:0000313" key="16">
    <source>
        <dbReference type="EMBL" id="KAF0043245.1"/>
    </source>
</evidence>
<evidence type="ECO:0000256" key="4">
    <source>
        <dbReference type="ARBA" id="ARBA00021301"/>
    </source>
</evidence>
<evidence type="ECO:0000259" key="15">
    <source>
        <dbReference type="Pfam" id="PF13851"/>
    </source>
</evidence>
<gene>
    <name evidence="16" type="ORF">F2P81_004582</name>
</gene>
<dbReference type="GO" id="GO:0031267">
    <property type="term" value="F:small GTPase binding"/>
    <property type="evidence" value="ECO:0007669"/>
    <property type="project" value="InterPro"/>
</dbReference>
<dbReference type="GO" id="GO:0030317">
    <property type="term" value="P:flagellated sperm motility"/>
    <property type="evidence" value="ECO:0007669"/>
    <property type="project" value="TreeGrafter"/>
</dbReference>
<evidence type="ECO:0000256" key="9">
    <source>
        <dbReference type="ARBA" id="ARBA00023069"/>
    </source>
</evidence>
<feature type="region of interest" description="Disordered" evidence="14">
    <location>
        <begin position="108"/>
        <end position="149"/>
    </location>
</feature>
<keyword evidence="11" id="KW-0966">Cell projection</keyword>
<organism evidence="16 17">
    <name type="scientific">Scophthalmus maximus</name>
    <name type="common">Turbot</name>
    <name type="synonym">Psetta maxima</name>
    <dbReference type="NCBI Taxonomy" id="52904"/>
    <lineage>
        <taxon>Eukaryota</taxon>
        <taxon>Metazoa</taxon>
        <taxon>Chordata</taxon>
        <taxon>Craniata</taxon>
        <taxon>Vertebrata</taxon>
        <taxon>Euteleostomi</taxon>
        <taxon>Actinopterygii</taxon>
        <taxon>Neopterygii</taxon>
        <taxon>Teleostei</taxon>
        <taxon>Neoteleostei</taxon>
        <taxon>Acanthomorphata</taxon>
        <taxon>Carangaria</taxon>
        <taxon>Pleuronectiformes</taxon>
        <taxon>Pleuronectoidei</taxon>
        <taxon>Scophthalmidae</taxon>
        <taxon>Scophthalmus</taxon>
    </lineage>
</organism>
<evidence type="ECO:0000256" key="14">
    <source>
        <dbReference type="SAM" id="MobiDB-lite"/>
    </source>
</evidence>
<dbReference type="EMBL" id="VEVO01000004">
    <property type="protein sequence ID" value="KAF0043245.1"/>
    <property type="molecule type" value="Genomic_DNA"/>
</dbReference>
<feature type="domain" description="Growth arrest-specific protein 8" evidence="15">
    <location>
        <begin position="414"/>
        <end position="606"/>
    </location>
</feature>
<evidence type="ECO:0000256" key="3">
    <source>
        <dbReference type="ARBA" id="ARBA00009859"/>
    </source>
</evidence>
<keyword evidence="10" id="KW-0206">Cytoskeleton</keyword>
<dbReference type="InterPro" id="IPR039308">
    <property type="entry name" value="GAS8"/>
</dbReference>
<evidence type="ECO:0000256" key="10">
    <source>
        <dbReference type="ARBA" id="ARBA00023212"/>
    </source>
</evidence>
<feature type="coiled-coil region" evidence="13">
    <location>
        <begin position="411"/>
        <end position="488"/>
    </location>
</feature>
<evidence type="ECO:0000256" key="2">
    <source>
        <dbReference type="ARBA" id="ARBA00004245"/>
    </source>
</evidence>
<dbReference type="PANTHER" id="PTHR31543:SF0">
    <property type="entry name" value="DYNEIN REGULATORY COMPLEX SUBUNIT 4"/>
    <property type="match status" value="1"/>
</dbReference>
<dbReference type="Proteomes" id="UP000438429">
    <property type="component" value="Unassembled WGS sequence"/>
</dbReference>
<evidence type="ECO:0000256" key="13">
    <source>
        <dbReference type="SAM" id="Coils"/>
    </source>
</evidence>
<name>A0A6A4TDH2_SCOMX</name>
<feature type="coiled-coil region" evidence="13">
    <location>
        <begin position="215"/>
        <end position="284"/>
    </location>
</feature>
<feature type="compositionally biased region" description="Polar residues" evidence="14">
    <location>
        <begin position="108"/>
        <end position="119"/>
    </location>
</feature>
<evidence type="ECO:0000256" key="1">
    <source>
        <dbReference type="ARBA" id="ARBA00004230"/>
    </source>
</evidence>
<dbReference type="GO" id="GO:0005874">
    <property type="term" value="C:microtubule"/>
    <property type="evidence" value="ECO:0007669"/>
    <property type="project" value="UniProtKB-KW"/>
</dbReference>
<feature type="coiled-coil region" evidence="13">
    <location>
        <begin position="832"/>
        <end position="909"/>
    </location>
</feature>
<sequence length="1085" mass="125976">MEPEVGPHSPDEDSAVPDQALRYQRSLKSLHMLATRFLEFLQEAEGGVVDLREVQNSPAKYQIYLKSIRGPIDVLLLNKHSASSVPVALPVPPPEDLLQNAKLAMSTSVATESSTTPCQASADAKHLNTSRQTSTEDTQPPHALSFISAEPKRMGTPICELLCLTCERNVARSLRGSNCTTLLSSNVDFFPQPPKNKGSSKQPAKVKTPTLIDGLTKEEMSKEQLEEHIVSLREELDREREERNYFQLERDRMHSFWENTERQLQELQAQRKNLYSDIEEDEWRHQVEIKVYKQKMKHLLCEHQNTMCELEADGLVSTEERHKEQKQLETKLREEMRAIKIDTQQISNENLVKELELKHDEEMTKARISLEKKLAETEATYEKKMTLLPQELENLRKNETSEREDQWNSHIAGLTEDHDKALRDANELVNRMMHQVLDVSDSLKTQMKEMKTKQQEKEKDVITVLPDNKRLAELLLKVEEEITGIEKKLKNNVKKKDVSEKLREKKPNDMRQDYEALKEKFNKLQLERDELYKTYSESIEKVQHKAGLKSVQLDTKLTALTDVLEKTHAQLHSVLSATNMDQTALAEVANKIQENLDSSNNSIKVLQYKKAQISKPPKNKGSSKKPAKESKPTDEPIEEEMSREQLEEQMASLEKELEREKKDRNYFQLESNRIQSFWETTERQLQEVRAGRENLYKDIEEDEWRRQVEIKVYKQKMKHLLCEHQNTMCELEADGLVSTEERHKEQKQLETKLREEMRAIKIDTQQISNENLVKELELKHDEEMTKARISLEKKLAETEATYEKKMTLLPQELENLRKNETSEREDQWNSHIAGLTEDHDKALRDANELVNRMMHQVLDVSDSLKTQMKEMKTKQQEKEKDVITVLPDNKRLAELLLKVEEEITGIEKKLKNNVKKKDVSEKLREKKPNDMRQDYEALKEKFNKLQLERDELYKTYSESIEKVQHKAGLKSVQLDTKLTALTDVLEKTHAQLHSVLSATNMDQTALAEVANKIQENLDSSNNSIKVLQYKKAQISKLVSSADFLIAMTHRQREEEHMGWIQFLIEYSSGESSPAALSDCCSLRYQ</sequence>
<feature type="compositionally biased region" description="Polar residues" evidence="14">
    <location>
        <begin position="127"/>
        <end position="138"/>
    </location>
</feature>
<protein>
    <recommendedName>
        <fullName evidence="4">Dynein regulatory complex subunit 4</fullName>
    </recommendedName>
    <alternativeName>
        <fullName evidence="12">Growth arrest-specific protein 8</fullName>
    </alternativeName>
</protein>
<dbReference type="AlphaFoldDB" id="A0A6A4TDH2"/>
<reference evidence="16 17" key="1">
    <citation type="submission" date="2019-06" db="EMBL/GenBank/DDBJ databases">
        <title>Draft genomes of female and male turbot (Scophthalmus maximus).</title>
        <authorList>
            <person name="Xu H."/>
            <person name="Xu X.-W."/>
            <person name="Shao C."/>
            <person name="Chen S."/>
        </authorList>
    </citation>
    <scope>NUCLEOTIDE SEQUENCE [LARGE SCALE GENOMIC DNA]</scope>
    <source>
        <strain evidence="16">Ysfricsl-2016a</strain>
        <tissue evidence="16">Blood</tissue>
    </source>
</reference>
<feature type="domain" description="Growth arrest-specific protein 8" evidence="15">
    <location>
        <begin position="835"/>
        <end position="1027"/>
    </location>
</feature>
<feature type="compositionally biased region" description="Basic and acidic residues" evidence="14">
    <location>
        <begin position="626"/>
        <end position="646"/>
    </location>
</feature>
<keyword evidence="9" id="KW-0969">Cilium</keyword>
<keyword evidence="6" id="KW-0493">Microtubule</keyword>
<evidence type="ECO:0000313" key="17">
    <source>
        <dbReference type="Proteomes" id="UP000438429"/>
    </source>
</evidence>
<evidence type="ECO:0000256" key="12">
    <source>
        <dbReference type="ARBA" id="ARBA00031568"/>
    </source>
</evidence>
<dbReference type="PANTHER" id="PTHR31543">
    <property type="entry name" value="DYNEIN REGULATORY COMPLEX SUBUNIT 4"/>
    <property type="match status" value="1"/>
</dbReference>
<evidence type="ECO:0000256" key="11">
    <source>
        <dbReference type="ARBA" id="ARBA00023273"/>
    </source>
</evidence>
<comment type="similarity">
    <text evidence="3">Belongs to the DRC4 family.</text>
</comment>